<keyword evidence="4" id="KW-1185">Reference proteome</keyword>
<gene>
    <name evidence="3" type="ORF">ACAOBT_LOCUS30887</name>
</gene>
<evidence type="ECO:0000256" key="2">
    <source>
        <dbReference type="SAM" id="Phobius"/>
    </source>
</evidence>
<keyword evidence="2" id="KW-0472">Membrane</keyword>
<feature type="transmembrane region" description="Helical" evidence="2">
    <location>
        <begin position="252"/>
        <end position="276"/>
    </location>
</feature>
<feature type="compositionally biased region" description="Basic residues" evidence="1">
    <location>
        <begin position="85"/>
        <end position="94"/>
    </location>
</feature>
<comment type="caution">
    <text evidence="3">The sequence shown here is derived from an EMBL/GenBank/DDBJ whole genome shotgun (WGS) entry which is preliminary data.</text>
</comment>
<dbReference type="OrthoDB" id="8197295at2759"/>
<reference evidence="3" key="1">
    <citation type="submission" date="2022-03" db="EMBL/GenBank/DDBJ databases">
        <authorList>
            <person name="Sayadi A."/>
        </authorList>
    </citation>
    <scope>NUCLEOTIDE SEQUENCE</scope>
</reference>
<evidence type="ECO:0000313" key="4">
    <source>
        <dbReference type="Proteomes" id="UP001152888"/>
    </source>
</evidence>
<evidence type="ECO:0000256" key="1">
    <source>
        <dbReference type="SAM" id="MobiDB-lite"/>
    </source>
</evidence>
<accession>A0A9P0Q594</accession>
<dbReference type="EMBL" id="CAKOFQ010007883">
    <property type="protein sequence ID" value="CAH2009465.1"/>
    <property type="molecule type" value="Genomic_DNA"/>
</dbReference>
<keyword evidence="2" id="KW-0812">Transmembrane</keyword>
<feature type="region of interest" description="Disordered" evidence="1">
    <location>
        <begin position="63"/>
        <end position="136"/>
    </location>
</feature>
<dbReference type="AlphaFoldDB" id="A0A9P0Q594"/>
<sequence length="311" mass="35767">MTASTTDKAVSTEDLCAEIQKQTTMLGVARLEAILHTLVENKVEALKNESAMSSPRRLLNKLRMKSKSSSNASSQVIKKSEQKRKQTGVKRKEHHVVDMQRISRPVSRHEMSLSSPELRYQCSRGPSFEGSSISEDDRRLPENLDHIYIDNSCPSLAEEPHSCCCNRDLSGQISHYDDDYISLKIDGYDAIETDAMISEEALRRARRKRRRRRKRRMKKKYAMRHAHLVDPIEMHETYKNLTEDELSRRAKWTIVATACLLLFMCMLLVGITLRMAPIIDEMVRKENEEFINSLSRQRNASSNTSVHKDAT</sequence>
<protein>
    <submittedName>
        <fullName evidence="3">Uncharacterized protein</fullName>
    </submittedName>
</protein>
<keyword evidence="2" id="KW-1133">Transmembrane helix</keyword>
<organism evidence="3 4">
    <name type="scientific">Acanthoscelides obtectus</name>
    <name type="common">Bean weevil</name>
    <name type="synonym">Bruchus obtectus</name>
    <dbReference type="NCBI Taxonomy" id="200917"/>
    <lineage>
        <taxon>Eukaryota</taxon>
        <taxon>Metazoa</taxon>
        <taxon>Ecdysozoa</taxon>
        <taxon>Arthropoda</taxon>
        <taxon>Hexapoda</taxon>
        <taxon>Insecta</taxon>
        <taxon>Pterygota</taxon>
        <taxon>Neoptera</taxon>
        <taxon>Endopterygota</taxon>
        <taxon>Coleoptera</taxon>
        <taxon>Polyphaga</taxon>
        <taxon>Cucujiformia</taxon>
        <taxon>Chrysomeloidea</taxon>
        <taxon>Chrysomelidae</taxon>
        <taxon>Bruchinae</taxon>
        <taxon>Bruchini</taxon>
        <taxon>Acanthoscelides</taxon>
    </lineage>
</organism>
<dbReference type="Proteomes" id="UP001152888">
    <property type="component" value="Unassembled WGS sequence"/>
</dbReference>
<proteinExistence type="predicted"/>
<evidence type="ECO:0000313" key="3">
    <source>
        <dbReference type="EMBL" id="CAH2009465.1"/>
    </source>
</evidence>
<feature type="compositionally biased region" description="Low complexity" evidence="1">
    <location>
        <begin position="67"/>
        <end position="77"/>
    </location>
</feature>
<name>A0A9P0Q594_ACAOB</name>